<sequence length="77" mass="7882">MLVNDSQHRTKPNDALTHSSFGRESSAASVSSAATFTEGHPMVNETVPSAASANGANIVAPPQLTPTAAGSSHPRRV</sequence>
<evidence type="ECO:0000313" key="3">
    <source>
        <dbReference type="Proteomes" id="UP000282613"/>
    </source>
</evidence>
<dbReference type="Proteomes" id="UP000282613">
    <property type="component" value="Unassembled WGS sequence"/>
</dbReference>
<feature type="compositionally biased region" description="Low complexity" evidence="1">
    <location>
        <begin position="25"/>
        <end position="34"/>
    </location>
</feature>
<evidence type="ECO:0000313" key="4">
    <source>
        <dbReference type="WBParaSite" id="TASK_0000366501-mRNA-1"/>
    </source>
</evidence>
<evidence type="ECO:0000313" key="2">
    <source>
        <dbReference type="EMBL" id="VDK32164.1"/>
    </source>
</evidence>
<protein>
    <submittedName>
        <fullName evidence="2 4">Uncharacterized protein</fullName>
    </submittedName>
</protein>
<feature type="compositionally biased region" description="Basic and acidic residues" evidence="1">
    <location>
        <begin position="1"/>
        <end position="12"/>
    </location>
</feature>
<dbReference type="WBParaSite" id="TASK_0000366501-mRNA-1">
    <property type="protein sequence ID" value="TASK_0000366501-mRNA-1"/>
    <property type="gene ID" value="TASK_0000366501"/>
</dbReference>
<reference evidence="4" key="1">
    <citation type="submission" date="2017-02" db="UniProtKB">
        <authorList>
            <consortium name="WormBaseParasite"/>
        </authorList>
    </citation>
    <scope>IDENTIFICATION</scope>
</reference>
<organism evidence="4">
    <name type="scientific">Taenia asiatica</name>
    <name type="common">Asian tapeworm</name>
    <dbReference type="NCBI Taxonomy" id="60517"/>
    <lineage>
        <taxon>Eukaryota</taxon>
        <taxon>Metazoa</taxon>
        <taxon>Spiralia</taxon>
        <taxon>Lophotrochozoa</taxon>
        <taxon>Platyhelminthes</taxon>
        <taxon>Cestoda</taxon>
        <taxon>Eucestoda</taxon>
        <taxon>Cyclophyllidea</taxon>
        <taxon>Taeniidae</taxon>
        <taxon>Taenia</taxon>
    </lineage>
</organism>
<accession>A0A0R3W1P0</accession>
<evidence type="ECO:0000256" key="1">
    <source>
        <dbReference type="SAM" id="MobiDB-lite"/>
    </source>
</evidence>
<reference evidence="2 3" key="2">
    <citation type="submission" date="2018-11" db="EMBL/GenBank/DDBJ databases">
        <authorList>
            <consortium name="Pathogen Informatics"/>
        </authorList>
    </citation>
    <scope>NUCLEOTIDE SEQUENCE [LARGE SCALE GENOMIC DNA]</scope>
</reference>
<proteinExistence type="predicted"/>
<name>A0A0R3W1P0_TAEAS</name>
<feature type="region of interest" description="Disordered" evidence="1">
    <location>
        <begin position="1"/>
        <end position="77"/>
    </location>
</feature>
<keyword evidence="3" id="KW-1185">Reference proteome</keyword>
<dbReference type="AlphaFoldDB" id="A0A0R3W1P0"/>
<gene>
    <name evidence="2" type="ORF">TASK_LOCUS3666</name>
</gene>
<feature type="compositionally biased region" description="Polar residues" evidence="1">
    <location>
        <begin position="46"/>
        <end position="55"/>
    </location>
</feature>
<dbReference type="EMBL" id="UYRS01018307">
    <property type="protein sequence ID" value="VDK32164.1"/>
    <property type="molecule type" value="Genomic_DNA"/>
</dbReference>